<dbReference type="RefSeq" id="WP_132575959.1">
    <property type="nucleotide sequence ID" value="NZ_CBCSGL010000045.1"/>
</dbReference>
<dbReference type="AlphaFoldDB" id="A0A4V2VPC1"/>
<organism evidence="1 2">
    <name type="scientific">Roseateles saccharophilus</name>
    <name type="common">Pseudomonas saccharophila</name>
    <dbReference type="NCBI Taxonomy" id="304"/>
    <lineage>
        <taxon>Bacteria</taxon>
        <taxon>Pseudomonadati</taxon>
        <taxon>Pseudomonadota</taxon>
        <taxon>Betaproteobacteria</taxon>
        <taxon>Burkholderiales</taxon>
        <taxon>Sphaerotilaceae</taxon>
        <taxon>Roseateles</taxon>
    </lineage>
</organism>
<reference evidence="1 2" key="1">
    <citation type="submission" date="2019-03" db="EMBL/GenBank/DDBJ databases">
        <title>Genomic Encyclopedia of Type Strains, Phase IV (KMG-IV): sequencing the most valuable type-strain genomes for metagenomic binning, comparative biology and taxonomic classification.</title>
        <authorList>
            <person name="Goeker M."/>
        </authorList>
    </citation>
    <scope>NUCLEOTIDE SEQUENCE [LARGE SCALE GENOMIC DNA]</scope>
    <source>
        <strain evidence="1 2">DSM 654</strain>
    </source>
</reference>
<comment type="caution">
    <text evidence="1">The sequence shown here is derived from an EMBL/GenBank/DDBJ whole genome shotgun (WGS) entry which is preliminary data.</text>
</comment>
<name>A0A4V2VPC1_ROSSA</name>
<dbReference type="Proteomes" id="UP000295110">
    <property type="component" value="Unassembled WGS sequence"/>
</dbReference>
<dbReference type="OrthoDB" id="8902020at2"/>
<keyword evidence="2" id="KW-1185">Reference proteome</keyword>
<evidence type="ECO:0000313" key="2">
    <source>
        <dbReference type="Proteomes" id="UP000295110"/>
    </source>
</evidence>
<sequence>MSETRPISKRISPAAKRDQLHLNLVGLGEGLREHARRSHLSLSCAARMAIAQMLEAGSAAAATGLCDDDVGQRNSVRVLLRLSPACAAELLKRARASGVSRSHYVKALMDHGQLAALPVDHPAMIAALTKSTDHIAAMSVDLLAFLRLLRTADSAKLEPYRIRLQSLNDDVLTHLRLAASLMAELESTRRWR</sequence>
<evidence type="ECO:0000313" key="1">
    <source>
        <dbReference type="EMBL" id="TCU88401.1"/>
    </source>
</evidence>
<dbReference type="EMBL" id="SMBU01000039">
    <property type="protein sequence ID" value="TCU88401.1"/>
    <property type="molecule type" value="Genomic_DNA"/>
</dbReference>
<proteinExistence type="predicted"/>
<protein>
    <submittedName>
        <fullName evidence="1">Uncharacterized protein</fullName>
    </submittedName>
</protein>
<gene>
    <name evidence="1" type="ORF">EV671_103927</name>
</gene>
<accession>A0A4V2VPC1</accession>